<evidence type="ECO:0000313" key="2">
    <source>
        <dbReference type="EMBL" id="KAJ3630097.1"/>
    </source>
</evidence>
<dbReference type="EMBL" id="JALNTZ010000834">
    <property type="protein sequence ID" value="KAJ3630097.1"/>
    <property type="molecule type" value="Genomic_DNA"/>
</dbReference>
<gene>
    <name evidence="2" type="ORF">Zmor_027073</name>
</gene>
<evidence type="ECO:0000256" key="1">
    <source>
        <dbReference type="SAM" id="MobiDB-lite"/>
    </source>
</evidence>
<protein>
    <submittedName>
        <fullName evidence="2">Uncharacterized protein</fullName>
    </submittedName>
</protein>
<accession>A0AA38M036</accession>
<sequence>MKHANDASPARTGFLNPRERDKKYPNRNEKYNDIAPIVAIWICPNADAPTVEAMFQLLPAHLPVPASIASTSSHECPALAKSPNNETFPEPAPPKIMASISIPIPPAMIKGIIVPKASRIADK</sequence>
<organism evidence="2 3">
    <name type="scientific">Zophobas morio</name>
    <dbReference type="NCBI Taxonomy" id="2755281"/>
    <lineage>
        <taxon>Eukaryota</taxon>
        <taxon>Metazoa</taxon>
        <taxon>Ecdysozoa</taxon>
        <taxon>Arthropoda</taxon>
        <taxon>Hexapoda</taxon>
        <taxon>Insecta</taxon>
        <taxon>Pterygota</taxon>
        <taxon>Neoptera</taxon>
        <taxon>Endopterygota</taxon>
        <taxon>Coleoptera</taxon>
        <taxon>Polyphaga</taxon>
        <taxon>Cucujiformia</taxon>
        <taxon>Tenebrionidae</taxon>
        <taxon>Zophobas</taxon>
    </lineage>
</organism>
<proteinExistence type="predicted"/>
<keyword evidence="3" id="KW-1185">Reference proteome</keyword>
<feature type="region of interest" description="Disordered" evidence="1">
    <location>
        <begin position="1"/>
        <end position="28"/>
    </location>
</feature>
<evidence type="ECO:0000313" key="3">
    <source>
        <dbReference type="Proteomes" id="UP001168821"/>
    </source>
</evidence>
<dbReference type="Proteomes" id="UP001168821">
    <property type="component" value="Unassembled WGS sequence"/>
</dbReference>
<name>A0AA38M036_9CUCU</name>
<feature type="compositionally biased region" description="Basic and acidic residues" evidence="1">
    <location>
        <begin position="17"/>
        <end position="28"/>
    </location>
</feature>
<reference evidence="2" key="1">
    <citation type="journal article" date="2023" name="G3 (Bethesda)">
        <title>Whole genome assemblies of Zophobas morio and Tenebrio molitor.</title>
        <authorList>
            <person name="Kaur S."/>
            <person name="Stinson S.A."/>
            <person name="diCenzo G.C."/>
        </authorList>
    </citation>
    <scope>NUCLEOTIDE SEQUENCE</scope>
    <source>
        <strain evidence="2">QUZm001</strain>
    </source>
</reference>
<comment type="caution">
    <text evidence="2">The sequence shown here is derived from an EMBL/GenBank/DDBJ whole genome shotgun (WGS) entry which is preliminary data.</text>
</comment>
<dbReference type="AlphaFoldDB" id="A0AA38M036"/>